<keyword evidence="7" id="KW-0238">DNA-binding</keyword>
<evidence type="ECO:0000313" key="8">
    <source>
        <dbReference type="Proteomes" id="UP001140206"/>
    </source>
</evidence>
<dbReference type="AlphaFoldDB" id="A0AAV8HGL0"/>
<dbReference type="InterPro" id="IPR036638">
    <property type="entry name" value="HLH_DNA-bd_sf"/>
</dbReference>
<evidence type="ECO:0000256" key="1">
    <source>
        <dbReference type="ARBA" id="ARBA00004123"/>
    </source>
</evidence>
<dbReference type="Gene3D" id="4.10.280.10">
    <property type="entry name" value="Helix-loop-helix DNA-binding domain"/>
    <property type="match status" value="1"/>
</dbReference>
<keyword evidence="8" id="KW-1185">Reference proteome</keyword>
<dbReference type="PROSITE" id="PS50888">
    <property type="entry name" value="BHLH"/>
    <property type="match status" value="1"/>
</dbReference>
<organism evidence="7 8">
    <name type="scientific">Rhynchospora pubera</name>
    <dbReference type="NCBI Taxonomy" id="906938"/>
    <lineage>
        <taxon>Eukaryota</taxon>
        <taxon>Viridiplantae</taxon>
        <taxon>Streptophyta</taxon>
        <taxon>Embryophyta</taxon>
        <taxon>Tracheophyta</taxon>
        <taxon>Spermatophyta</taxon>
        <taxon>Magnoliopsida</taxon>
        <taxon>Liliopsida</taxon>
        <taxon>Poales</taxon>
        <taxon>Cyperaceae</taxon>
        <taxon>Cyperoideae</taxon>
        <taxon>Rhynchosporeae</taxon>
        <taxon>Rhynchospora</taxon>
    </lineage>
</organism>
<dbReference type="GO" id="GO:0005634">
    <property type="term" value="C:nucleus"/>
    <property type="evidence" value="ECO:0007669"/>
    <property type="project" value="UniProtKB-SubCell"/>
</dbReference>
<dbReference type="InterPro" id="IPR011598">
    <property type="entry name" value="bHLH_dom"/>
</dbReference>
<dbReference type="GO" id="GO:0000981">
    <property type="term" value="F:DNA-binding transcription factor activity, RNA polymerase II-specific"/>
    <property type="evidence" value="ECO:0007669"/>
    <property type="project" value="TreeGrafter"/>
</dbReference>
<dbReference type="SUPFAM" id="SSF47459">
    <property type="entry name" value="HLH, helix-loop-helix DNA-binding domain"/>
    <property type="match status" value="1"/>
</dbReference>
<protein>
    <submittedName>
        <fullName evidence="7">Basic helix-loop-helix (BHLH) DNA-binding superfamily protein</fullName>
    </submittedName>
</protein>
<evidence type="ECO:0000256" key="5">
    <source>
        <dbReference type="ARBA" id="ARBA00023242"/>
    </source>
</evidence>
<comment type="subcellular location">
    <subcellularLocation>
        <location evidence="1">Nucleus</location>
    </subcellularLocation>
</comment>
<dbReference type="GO" id="GO:0000978">
    <property type="term" value="F:RNA polymerase II cis-regulatory region sequence-specific DNA binding"/>
    <property type="evidence" value="ECO:0007669"/>
    <property type="project" value="TreeGrafter"/>
</dbReference>
<accession>A0AAV8HGL0</accession>
<evidence type="ECO:0000256" key="4">
    <source>
        <dbReference type="ARBA" id="ARBA00023163"/>
    </source>
</evidence>
<evidence type="ECO:0000256" key="2">
    <source>
        <dbReference type="ARBA" id="ARBA00005510"/>
    </source>
</evidence>
<dbReference type="GO" id="GO:0046983">
    <property type="term" value="F:protein dimerization activity"/>
    <property type="evidence" value="ECO:0007669"/>
    <property type="project" value="InterPro"/>
</dbReference>
<proteinExistence type="inferred from homology"/>
<keyword evidence="4" id="KW-0804">Transcription</keyword>
<sequence length="158" mass="17959">MEMMMTQATNQKRSYSDYYLHFSNNTASLLVDPEFDNTMASKRLKSIAPPLPQKEKKDKIGERIVALQKLVSPFGKSDTASVLQEAYGYIKFLHDQIQVLSSPYLRSSFFCNVEDPEYYNLRNRGLCLLPVALTHSIARSNGADLWAPVNSYSRPSNK</sequence>
<comment type="similarity">
    <text evidence="2">Belongs to the bHLH protein family.</text>
</comment>
<feature type="domain" description="BHLH" evidence="6">
    <location>
        <begin position="44"/>
        <end position="93"/>
    </location>
</feature>
<name>A0AAV8HGL0_9POAL</name>
<gene>
    <name evidence="7" type="ORF">LUZ62_026897</name>
</gene>
<dbReference type="PANTHER" id="PTHR16223:SF238">
    <property type="entry name" value="TRANSCRIPTION FACTOR BHLH114"/>
    <property type="match status" value="1"/>
</dbReference>
<dbReference type="CDD" id="cd11393">
    <property type="entry name" value="bHLH_AtbHLH_like"/>
    <property type="match status" value="1"/>
</dbReference>
<evidence type="ECO:0000313" key="7">
    <source>
        <dbReference type="EMBL" id="KAJ4814331.1"/>
    </source>
</evidence>
<dbReference type="Proteomes" id="UP001140206">
    <property type="component" value="Chromosome 1"/>
</dbReference>
<dbReference type="EMBL" id="JAMFTS010000001">
    <property type="protein sequence ID" value="KAJ4814331.1"/>
    <property type="molecule type" value="Genomic_DNA"/>
</dbReference>
<reference evidence="7" key="1">
    <citation type="submission" date="2022-08" db="EMBL/GenBank/DDBJ databases">
        <authorList>
            <person name="Marques A."/>
        </authorList>
    </citation>
    <scope>NUCLEOTIDE SEQUENCE</scope>
    <source>
        <strain evidence="7">RhyPub2mFocal</strain>
        <tissue evidence="7">Leaves</tissue>
    </source>
</reference>
<keyword evidence="5" id="KW-0539">Nucleus</keyword>
<comment type="caution">
    <text evidence="7">The sequence shown here is derived from an EMBL/GenBank/DDBJ whole genome shotgun (WGS) entry which is preliminary data.</text>
</comment>
<keyword evidence="3" id="KW-0805">Transcription regulation</keyword>
<dbReference type="PANTHER" id="PTHR16223">
    <property type="entry name" value="TRANSCRIPTION FACTOR BHLH83-RELATED"/>
    <property type="match status" value="1"/>
</dbReference>
<evidence type="ECO:0000256" key="3">
    <source>
        <dbReference type="ARBA" id="ARBA00023015"/>
    </source>
</evidence>
<dbReference type="InterPro" id="IPR045239">
    <property type="entry name" value="bHLH95_bHLH"/>
</dbReference>
<evidence type="ECO:0000259" key="6">
    <source>
        <dbReference type="PROSITE" id="PS50888"/>
    </source>
</evidence>
<dbReference type="InterPro" id="IPR045843">
    <property type="entry name" value="IND-like"/>
</dbReference>